<dbReference type="EMBL" id="JBBPFD010000143">
    <property type="protein sequence ID" value="KAK7880116.1"/>
    <property type="molecule type" value="Genomic_DNA"/>
</dbReference>
<evidence type="ECO:0000256" key="1">
    <source>
        <dbReference type="SAM" id="MobiDB-lite"/>
    </source>
</evidence>
<name>A0AAW0MSK3_9GOBI</name>
<evidence type="ECO:0000313" key="3">
    <source>
        <dbReference type="Proteomes" id="UP001460270"/>
    </source>
</evidence>
<gene>
    <name evidence="2" type="ORF">WMY93_033218</name>
</gene>
<protein>
    <submittedName>
        <fullName evidence="2">Uncharacterized protein</fullName>
    </submittedName>
</protein>
<feature type="region of interest" description="Disordered" evidence="1">
    <location>
        <begin position="12"/>
        <end position="59"/>
    </location>
</feature>
<proteinExistence type="predicted"/>
<feature type="compositionally biased region" description="Polar residues" evidence="1">
    <location>
        <begin position="240"/>
        <end position="258"/>
    </location>
</feature>
<accession>A0AAW0MSK3</accession>
<comment type="caution">
    <text evidence="2">The sequence shown here is derived from an EMBL/GenBank/DDBJ whole genome shotgun (WGS) entry which is preliminary data.</text>
</comment>
<dbReference type="Proteomes" id="UP001460270">
    <property type="component" value="Unassembled WGS sequence"/>
</dbReference>
<sequence>MFLRICCGPERSPISARARPRAEVRPESEPSQESRVRARSQESEPSIHHHKLSSAPSVAPSACSYAPAVVRNVLQYQPESEHRVRVRFKSQESGVRVRAIHSSSQTVLHSICRSVSMFYAPAVVWSILQHQLESKPESSQSLESGLRAIQSSSQTVLRSICRSVCMFLRTCCGPDCSPTPTVLQHQLESEPGVRAIHSSHTKLSSAPSVAPSACSYAPAVVRTVLQHQSESEHRVRARVKSQSQHVPTHQSGAFSNTS</sequence>
<keyword evidence="3" id="KW-1185">Reference proteome</keyword>
<dbReference type="AlphaFoldDB" id="A0AAW0MSK3"/>
<feature type="region of interest" description="Disordered" evidence="1">
    <location>
        <begin position="227"/>
        <end position="258"/>
    </location>
</feature>
<organism evidence="2 3">
    <name type="scientific">Mugilogobius chulae</name>
    <name type="common">yellowstripe goby</name>
    <dbReference type="NCBI Taxonomy" id="88201"/>
    <lineage>
        <taxon>Eukaryota</taxon>
        <taxon>Metazoa</taxon>
        <taxon>Chordata</taxon>
        <taxon>Craniata</taxon>
        <taxon>Vertebrata</taxon>
        <taxon>Euteleostomi</taxon>
        <taxon>Actinopterygii</taxon>
        <taxon>Neopterygii</taxon>
        <taxon>Teleostei</taxon>
        <taxon>Neoteleostei</taxon>
        <taxon>Acanthomorphata</taxon>
        <taxon>Gobiaria</taxon>
        <taxon>Gobiiformes</taxon>
        <taxon>Gobioidei</taxon>
        <taxon>Gobiidae</taxon>
        <taxon>Gobionellinae</taxon>
        <taxon>Mugilogobius</taxon>
    </lineage>
</organism>
<reference evidence="3" key="1">
    <citation type="submission" date="2024-04" db="EMBL/GenBank/DDBJ databases">
        <title>Salinicola lusitanus LLJ914,a marine bacterium isolated from the Okinawa Trough.</title>
        <authorList>
            <person name="Li J."/>
        </authorList>
    </citation>
    <scope>NUCLEOTIDE SEQUENCE [LARGE SCALE GENOMIC DNA]</scope>
</reference>
<feature type="compositionally biased region" description="Basic and acidic residues" evidence="1">
    <location>
        <begin position="20"/>
        <end position="47"/>
    </location>
</feature>
<evidence type="ECO:0000313" key="2">
    <source>
        <dbReference type="EMBL" id="KAK7880116.1"/>
    </source>
</evidence>